<dbReference type="GO" id="GO:0032300">
    <property type="term" value="C:mismatch repair complex"/>
    <property type="evidence" value="ECO:0007669"/>
    <property type="project" value="InterPro"/>
</dbReference>
<evidence type="ECO:0000313" key="6">
    <source>
        <dbReference type="Proteomes" id="UP000602510"/>
    </source>
</evidence>
<dbReference type="InterPro" id="IPR042121">
    <property type="entry name" value="MutL_C_regsub"/>
</dbReference>
<dbReference type="GO" id="GO:0140664">
    <property type="term" value="F:ATP-dependent DNA damage sensor activity"/>
    <property type="evidence" value="ECO:0007669"/>
    <property type="project" value="InterPro"/>
</dbReference>
<comment type="similarity">
    <text evidence="1">Belongs to the DNA mismatch repair MutL/HexB family.</text>
</comment>
<dbReference type="EMBL" id="WSZM01000219">
    <property type="protein sequence ID" value="KAF4038030.1"/>
    <property type="molecule type" value="Genomic_DNA"/>
</dbReference>
<comment type="caution">
    <text evidence="4">The sequence shown here is derived from an EMBL/GenBank/DDBJ whole genome shotgun (WGS) entry which is preliminary data.</text>
</comment>
<dbReference type="SMART" id="SM00853">
    <property type="entry name" value="MutL_C"/>
    <property type="match status" value="1"/>
</dbReference>
<dbReference type="Pfam" id="PF08676">
    <property type="entry name" value="MutL_C"/>
    <property type="match status" value="1"/>
</dbReference>
<dbReference type="PANTHER" id="PTHR10073:SF47">
    <property type="entry name" value="DNA MISMATCH REPAIR PROTEIN MLH3"/>
    <property type="match status" value="1"/>
</dbReference>
<reference evidence="4" key="1">
    <citation type="submission" date="2020-04" db="EMBL/GenBank/DDBJ databases">
        <title>Hybrid Assembly of Korean Phytophthora infestans isolates.</title>
        <authorList>
            <person name="Prokchorchik M."/>
            <person name="Lee Y."/>
            <person name="Seo J."/>
            <person name="Cho J.-H."/>
            <person name="Park Y.-E."/>
            <person name="Jang D.-C."/>
            <person name="Im J.-S."/>
            <person name="Choi J.-G."/>
            <person name="Park H.-J."/>
            <person name="Lee G.-B."/>
            <person name="Lee Y.-G."/>
            <person name="Hong S.-Y."/>
            <person name="Cho K."/>
            <person name="Sohn K.H."/>
        </authorList>
    </citation>
    <scope>NUCLEOTIDE SEQUENCE</scope>
    <source>
        <strain evidence="4">KR_1_A1</strain>
        <strain evidence="5">KR_2_A2</strain>
    </source>
</reference>
<accession>A0A833WJM2</accession>
<dbReference type="InterPro" id="IPR042120">
    <property type="entry name" value="MutL_C_dimsub"/>
</dbReference>
<dbReference type="Gene3D" id="3.30.1540.20">
    <property type="entry name" value="MutL, C-terminal domain, dimerisation subdomain"/>
    <property type="match status" value="1"/>
</dbReference>
<dbReference type="SUPFAM" id="SSF55874">
    <property type="entry name" value="ATPase domain of HSP90 chaperone/DNA topoisomerase II/histidine kinase"/>
    <property type="match status" value="1"/>
</dbReference>
<dbReference type="GO" id="GO:0005524">
    <property type="term" value="F:ATP binding"/>
    <property type="evidence" value="ECO:0007669"/>
    <property type="project" value="InterPro"/>
</dbReference>
<dbReference type="Gene3D" id="3.30.230.10">
    <property type="match status" value="1"/>
</dbReference>
<dbReference type="InterPro" id="IPR036890">
    <property type="entry name" value="HATPase_C_sf"/>
</dbReference>
<dbReference type="GO" id="GO:0006298">
    <property type="term" value="P:mismatch repair"/>
    <property type="evidence" value="ECO:0007669"/>
    <property type="project" value="InterPro"/>
</dbReference>
<dbReference type="Proteomes" id="UP000704712">
    <property type="component" value="Unassembled WGS sequence"/>
</dbReference>
<protein>
    <submittedName>
        <fullName evidence="4">MutL C terminal dimerization domain</fullName>
    </submittedName>
</protein>
<sequence length="913" mass="103741">MALSFLDEKTRDLMSASYAIPDLETAVKQVIYNSIDAQAKTITLFVDVANASFTAVDDGQGIQPDDLHEYIGECYATSRVPVSKCSRREEKPHKKYGSRGAFLQELTTLAAHVEIESRVQEHWTSYRKVFKEGAVVFNARSKELHKTAGTKVSVSNLFGKLPVRRKDLTRNRKYRFRVVQNIHNFCVSMSMIWPSLSFDIRYEGEDVRPVKIPAATSCRERFLGHFGQLLGKDLQYVDFSSKAFLFSIRGYFAFVPCALGGLGQGIKQAKSYYQFAFLENEWVEECHRTCSRVITDAALEILSAVPIFVLKVAALSNHYDISRVGKKNEVLFKDPEQLHQFLFEFVESLAAEYFNQVSNNVILFRNSVFCSQVRVVQAPKSDFQNLDDTEEIHEVPELNEGTELTVGSQAWINEGIRRTSQEDSYAQLDHQILDCGTKAESDEHLESYSRWSSAFEEHDILVEQNYFERSRCHACGHVSDASELSSIVQTDNVSNMDVWVDSDTASYAVTASDDSKCDEFAVYGLDRENTAVADTEPCLEDIFFASRSHPPLMKQKVFAGIEERCEASEAVAPWLSSKPDSYDCVNAMLALCQDEHHYEDCHHEKIFGEQETSVQIGESPRCPESEVQPSHDTPVIAAPSTNSSYFAMATVERHANSFLKHWIDSKRTPVDHFADALRIDNVHVLKGNRRIKISKSTLAKLQVIRQVDRKFVLVQADTPQGKLVLCIDQHAADERVRLEQLEEEMFGHDGSLRRVDIQEHEPPIVLRVNFKEREVLSQYDDLIRSWGFDFELTVSEPESVFCVRTEHEPDDRNRVLLYATPKVEKRAANADDFREFIQVLANAGETYQHSQIRPPVITRLLHSRACRSAIMFGDHLSLGQCRDLIEDLKNCQLPFQCAHGRPSVVPLAEIHNE</sequence>
<dbReference type="InterPro" id="IPR014721">
    <property type="entry name" value="Ribsml_uS5_D2-typ_fold_subgr"/>
</dbReference>
<evidence type="ECO:0000313" key="4">
    <source>
        <dbReference type="EMBL" id="KAF4038030.1"/>
    </source>
</evidence>
<dbReference type="EMBL" id="JAACNO010001418">
    <property type="protein sequence ID" value="KAF4140727.1"/>
    <property type="molecule type" value="Genomic_DNA"/>
</dbReference>
<organism evidence="4 6">
    <name type="scientific">Phytophthora infestans</name>
    <name type="common">Potato late blight agent</name>
    <name type="synonym">Botrytis infestans</name>
    <dbReference type="NCBI Taxonomy" id="4787"/>
    <lineage>
        <taxon>Eukaryota</taxon>
        <taxon>Sar</taxon>
        <taxon>Stramenopiles</taxon>
        <taxon>Oomycota</taxon>
        <taxon>Peronosporomycetes</taxon>
        <taxon>Peronosporales</taxon>
        <taxon>Peronosporaceae</taxon>
        <taxon>Phytophthora</taxon>
    </lineage>
</organism>
<dbReference type="SUPFAM" id="SSF118116">
    <property type="entry name" value="DNA mismatch repair protein MutL"/>
    <property type="match status" value="1"/>
</dbReference>
<keyword evidence="6" id="KW-1185">Reference proteome</keyword>
<dbReference type="AlphaFoldDB" id="A0A833WJM2"/>
<evidence type="ECO:0000256" key="1">
    <source>
        <dbReference type="ARBA" id="ARBA00006082"/>
    </source>
</evidence>
<gene>
    <name evidence="4" type="ORF">GN244_ATG09804</name>
    <name evidence="5" type="ORF">GN958_ATG10090</name>
</gene>
<dbReference type="GO" id="GO:0016887">
    <property type="term" value="F:ATP hydrolysis activity"/>
    <property type="evidence" value="ECO:0007669"/>
    <property type="project" value="InterPro"/>
</dbReference>
<proteinExistence type="inferred from homology"/>
<name>A0A833WJM2_PHYIN</name>
<dbReference type="Proteomes" id="UP000602510">
    <property type="component" value="Unassembled WGS sequence"/>
</dbReference>
<dbReference type="Pfam" id="PF13589">
    <property type="entry name" value="HATPase_c_3"/>
    <property type="match status" value="1"/>
</dbReference>
<dbReference type="Gene3D" id="3.30.565.10">
    <property type="entry name" value="Histidine kinase-like ATPase, C-terminal domain"/>
    <property type="match status" value="1"/>
</dbReference>
<dbReference type="Gene3D" id="3.30.1370.100">
    <property type="entry name" value="MutL, C-terminal domain, regulatory subdomain"/>
    <property type="match status" value="1"/>
</dbReference>
<keyword evidence="2" id="KW-0227">DNA damage</keyword>
<dbReference type="InterPro" id="IPR037198">
    <property type="entry name" value="MutL_C_sf"/>
</dbReference>
<dbReference type="InterPro" id="IPR014790">
    <property type="entry name" value="MutL_C"/>
</dbReference>
<dbReference type="PANTHER" id="PTHR10073">
    <property type="entry name" value="DNA MISMATCH REPAIR PROTEIN MLH, PMS, MUTL"/>
    <property type="match status" value="1"/>
</dbReference>
<dbReference type="InterPro" id="IPR038973">
    <property type="entry name" value="MutL/Mlh/Pms-like"/>
</dbReference>
<evidence type="ECO:0000313" key="5">
    <source>
        <dbReference type="EMBL" id="KAF4140727.1"/>
    </source>
</evidence>
<feature type="domain" description="MutL C-terminal dimerisation" evidence="3">
    <location>
        <begin position="703"/>
        <end position="876"/>
    </location>
</feature>
<evidence type="ECO:0000256" key="2">
    <source>
        <dbReference type="ARBA" id="ARBA00022763"/>
    </source>
</evidence>
<evidence type="ECO:0000259" key="3">
    <source>
        <dbReference type="SMART" id="SM00853"/>
    </source>
</evidence>